<sequence length="482" mass="52188">MTASLTTNAPSDQTMWTDHDSVRALPDRYRTVPPGQLPPFWDPVIARMLRNAPHLLAAAVAQYGSPLNVLWPHALRNNVAALRAVLATHCVQAEIFYGAKVNKSQALVKAAVMAGVGIDVSSRHELRDALRAGADALRICATGPAKTEAFHEQLLAHGALISVDSLEELDDVCACLRRAPAGRHARVLLRYCPDSARGSRFGMAADTVVQGLKHIASATERLAFEGFHFHLSGYGWETRAQALRELLPLIDAADSMGLTTTMIDIGGGLPVRYVDPDVYTEFLQSQRPEHYRNGIVPASFYPYGGHIDAATWLDDFLNAPCTAGQSIAAWLRAGGVTLALEPGRCLAAQAGITVFRVTRSKPLGDGRHVVFVEGSSFSACETWFASEFLADPAWISAVPPRTVGARPVQAYIAGHSCLDEDVLTNRLLPFGGLPHPGDLLVYANTAGYQMDLLENEFHRHPMPRRVAAQCGDAGRVSFSLDQ</sequence>
<comment type="cofactor">
    <cofactor evidence="1 3">
        <name>pyridoxal 5'-phosphate</name>
        <dbReference type="ChEBI" id="CHEBI:597326"/>
    </cofactor>
</comment>
<organism evidence="5">
    <name type="scientific">Cupriavidus pinatubonensis (strain JMP 134 / LMG 1197)</name>
    <name type="common">Cupriavidus necator (strain JMP 134)</name>
    <dbReference type="NCBI Taxonomy" id="264198"/>
    <lineage>
        <taxon>Bacteria</taxon>
        <taxon>Pseudomonadati</taxon>
        <taxon>Pseudomonadota</taxon>
        <taxon>Betaproteobacteria</taxon>
        <taxon>Burkholderiales</taxon>
        <taxon>Burkholderiaceae</taxon>
        <taxon>Cupriavidus</taxon>
    </lineage>
</organism>
<evidence type="ECO:0000259" key="4">
    <source>
        <dbReference type="Pfam" id="PF02784"/>
    </source>
</evidence>
<protein>
    <submittedName>
        <fullName evidence="5">Orn/DAP/Arg decarboxylase 2</fullName>
    </submittedName>
</protein>
<dbReference type="InterPro" id="IPR000183">
    <property type="entry name" value="Orn/DAP/Arg_de-COase"/>
</dbReference>
<dbReference type="EMBL" id="CP000091">
    <property type="protein sequence ID" value="AAZ63043.1"/>
    <property type="molecule type" value="Genomic_DNA"/>
</dbReference>
<accession>Q46UZ1</accession>
<dbReference type="SUPFAM" id="SSF50621">
    <property type="entry name" value="Alanine racemase C-terminal domain-like"/>
    <property type="match status" value="1"/>
</dbReference>
<dbReference type="STRING" id="264198.Reut_B3685"/>
<evidence type="ECO:0000256" key="3">
    <source>
        <dbReference type="PIRSR" id="PIRSR600183-50"/>
    </source>
</evidence>
<dbReference type="GO" id="GO:0009089">
    <property type="term" value="P:lysine biosynthetic process via diaminopimelate"/>
    <property type="evidence" value="ECO:0007669"/>
    <property type="project" value="TreeGrafter"/>
</dbReference>
<dbReference type="PRINTS" id="PR01179">
    <property type="entry name" value="ODADCRBXLASE"/>
</dbReference>
<evidence type="ECO:0000256" key="2">
    <source>
        <dbReference type="ARBA" id="ARBA00022898"/>
    </source>
</evidence>
<dbReference type="PANTHER" id="PTHR43727:SF2">
    <property type="entry name" value="GROUP IV DECARBOXYLASE"/>
    <property type="match status" value="1"/>
</dbReference>
<dbReference type="KEGG" id="reu:Reut_B3685"/>
<dbReference type="Pfam" id="PF02784">
    <property type="entry name" value="Orn_Arg_deC_N"/>
    <property type="match status" value="1"/>
</dbReference>
<gene>
    <name evidence="5" type="ordered locus">Reut_B3685</name>
</gene>
<dbReference type="eggNOG" id="COG0019">
    <property type="taxonomic scope" value="Bacteria"/>
</dbReference>
<dbReference type="AlphaFoldDB" id="Q46UZ1"/>
<dbReference type="OrthoDB" id="9802147at2"/>
<dbReference type="Gene3D" id="2.40.37.10">
    <property type="entry name" value="Lyase, Ornithine Decarboxylase, Chain A, domain 1"/>
    <property type="match status" value="1"/>
</dbReference>
<keyword evidence="2 3" id="KW-0663">Pyridoxal phosphate</keyword>
<feature type="active site" description="Proton donor" evidence="3">
    <location>
        <position position="417"/>
    </location>
</feature>
<reference evidence="5" key="1">
    <citation type="submission" date="2005-08" db="EMBL/GenBank/DDBJ databases">
        <title>Complete sequence of chromosome 2 of Ralstonia eutropha JMP134.</title>
        <authorList>
            <person name="Copeland A."/>
            <person name="Lucas S."/>
            <person name="Lapidus A."/>
            <person name="Barry K."/>
            <person name="Detter J.C."/>
            <person name="Glavina T."/>
            <person name="Hammon N."/>
            <person name="Israni S."/>
            <person name="Pitluck S."/>
            <person name="Goltsman E."/>
            <person name="Martinez M."/>
            <person name="Schmutz J."/>
            <person name="Larimer F."/>
            <person name="Land M."/>
            <person name="Lykidis A."/>
            <person name="Richardson P."/>
        </authorList>
    </citation>
    <scope>NUCLEOTIDE SEQUENCE [LARGE SCALE GENOMIC DNA]</scope>
    <source>
        <strain evidence="5">JMP134</strain>
    </source>
</reference>
<feature type="modified residue" description="N6-(pyridoxal phosphate)lysine" evidence="3">
    <location>
        <position position="100"/>
    </location>
</feature>
<dbReference type="InterPro" id="IPR009006">
    <property type="entry name" value="Ala_racemase/Decarboxylase_C"/>
</dbReference>
<dbReference type="Gene3D" id="3.20.20.10">
    <property type="entry name" value="Alanine racemase"/>
    <property type="match status" value="1"/>
</dbReference>
<evidence type="ECO:0000313" key="5">
    <source>
        <dbReference type="EMBL" id="AAZ63043.1"/>
    </source>
</evidence>
<dbReference type="HOGENOM" id="CLU_042407_0_0_4"/>
<dbReference type="InterPro" id="IPR022644">
    <property type="entry name" value="De-COase2_N"/>
</dbReference>
<dbReference type="PANTHER" id="PTHR43727">
    <property type="entry name" value="DIAMINOPIMELATE DECARBOXYLASE"/>
    <property type="match status" value="1"/>
</dbReference>
<evidence type="ECO:0000256" key="1">
    <source>
        <dbReference type="ARBA" id="ARBA00001933"/>
    </source>
</evidence>
<dbReference type="InterPro" id="IPR029066">
    <property type="entry name" value="PLP-binding_barrel"/>
</dbReference>
<proteinExistence type="predicted"/>
<dbReference type="SUPFAM" id="SSF51419">
    <property type="entry name" value="PLP-binding barrel"/>
    <property type="match status" value="1"/>
</dbReference>
<dbReference type="InterPro" id="IPR042152">
    <property type="entry name" value="Y4yA-like"/>
</dbReference>
<name>Q46UZ1_CUPPJ</name>
<feature type="domain" description="Orn/DAP/Arg decarboxylase 2 N-terminal" evidence="4">
    <location>
        <begin position="87"/>
        <end position="277"/>
    </location>
</feature>
<dbReference type="CDD" id="cd06842">
    <property type="entry name" value="PLPDE_III_Y4yA_like"/>
    <property type="match status" value="1"/>
</dbReference>
<dbReference type="GO" id="GO:0008836">
    <property type="term" value="F:diaminopimelate decarboxylase activity"/>
    <property type="evidence" value="ECO:0007669"/>
    <property type="project" value="TreeGrafter"/>
</dbReference>